<feature type="domain" description="YheO-like" evidence="1">
    <location>
        <begin position="24"/>
        <end position="130"/>
    </location>
</feature>
<dbReference type="InterPro" id="IPR039445">
    <property type="entry name" value="DauR-like_HTH"/>
</dbReference>
<evidence type="ECO:0000259" key="1">
    <source>
        <dbReference type="Pfam" id="PF08348"/>
    </source>
</evidence>
<organism evidence="3 4">
    <name type="scientific">Actinacidiphila oryziradicis</name>
    <dbReference type="NCBI Taxonomy" id="2571141"/>
    <lineage>
        <taxon>Bacteria</taxon>
        <taxon>Bacillati</taxon>
        <taxon>Actinomycetota</taxon>
        <taxon>Actinomycetes</taxon>
        <taxon>Kitasatosporales</taxon>
        <taxon>Streptomycetaceae</taxon>
        <taxon>Actinacidiphila</taxon>
    </lineage>
</organism>
<dbReference type="Proteomes" id="UP000305778">
    <property type="component" value="Unassembled WGS sequence"/>
</dbReference>
<evidence type="ECO:0000313" key="3">
    <source>
        <dbReference type="EMBL" id="TJZ99177.1"/>
    </source>
</evidence>
<dbReference type="OrthoDB" id="9796595at2"/>
<dbReference type="RefSeq" id="WP_136730129.1">
    <property type="nucleotide sequence ID" value="NZ_SUMC01000115.1"/>
</dbReference>
<evidence type="ECO:0000313" key="4">
    <source>
        <dbReference type="Proteomes" id="UP000305778"/>
    </source>
</evidence>
<feature type="domain" description="Transcriptional regulator DauR-like HTH" evidence="2">
    <location>
        <begin position="160"/>
        <end position="221"/>
    </location>
</feature>
<gene>
    <name evidence="3" type="ORF">FCI23_46860</name>
</gene>
<dbReference type="InterPro" id="IPR013559">
    <property type="entry name" value="YheO"/>
</dbReference>
<proteinExistence type="predicted"/>
<protein>
    <submittedName>
        <fullName evidence="3">Transcriptional regulator</fullName>
    </submittedName>
</protein>
<comment type="caution">
    <text evidence="3">The sequence shown here is derived from an EMBL/GenBank/DDBJ whole genome shotgun (WGS) entry which is preliminary data.</text>
</comment>
<sequence>MAAAGHVDRTEQRGSDEAEALMRAVEPLVGGLAATFGPYCEVVLHDFRHPENSIRALSGSVTSRHVGGAMSEIGLGLLAQGDQAQDQLNYTTRIADGRTVKSSTIVLRTGSGQVVGALCVNLDITELRVAATSLAALVGSTPEPEATAMTVFSDDIGDVIETVIAQEESLLGRVLPRDTRKGRLAIIGALDSKGVFNLPRAAQQVAAYLNVSRATVYADLNAARGTETGA</sequence>
<name>A0A4U0RUL7_9ACTN</name>
<accession>A0A4U0RUL7</accession>
<dbReference type="InterPro" id="IPR039446">
    <property type="entry name" value="DauR-like"/>
</dbReference>
<dbReference type="PANTHER" id="PTHR35568:SF1">
    <property type="entry name" value="TRANSCRIPTIONAL REGULATOR DAUR"/>
    <property type="match status" value="1"/>
</dbReference>
<dbReference type="Pfam" id="PF08348">
    <property type="entry name" value="PAS_6"/>
    <property type="match status" value="1"/>
</dbReference>
<dbReference type="AlphaFoldDB" id="A0A4U0RUL7"/>
<reference evidence="3 4" key="1">
    <citation type="submission" date="2019-04" db="EMBL/GenBank/DDBJ databases">
        <title>Streptomyces oryziradicis sp. nov., a novel actinomycete isolated from rhizosphere soil of rice (Oryza sativa L.).</title>
        <authorList>
            <person name="Li C."/>
        </authorList>
    </citation>
    <scope>NUCLEOTIDE SEQUENCE [LARGE SCALE GENOMIC DNA]</scope>
    <source>
        <strain evidence="3 4">NEAU-C40</strain>
    </source>
</reference>
<evidence type="ECO:0000259" key="2">
    <source>
        <dbReference type="Pfam" id="PF13309"/>
    </source>
</evidence>
<keyword evidence="4" id="KW-1185">Reference proteome</keyword>
<dbReference type="Pfam" id="PF13309">
    <property type="entry name" value="HTH_22"/>
    <property type="match status" value="1"/>
</dbReference>
<dbReference type="PANTHER" id="PTHR35568">
    <property type="entry name" value="TRANSCRIPTIONAL REGULATOR DAUR"/>
    <property type="match status" value="1"/>
</dbReference>
<dbReference type="EMBL" id="SUMC01000115">
    <property type="protein sequence ID" value="TJZ99177.1"/>
    <property type="molecule type" value="Genomic_DNA"/>
</dbReference>